<protein>
    <recommendedName>
        <fullName evidence="3">Carboxylic ester hydrolase</fullName>
        <ecNumber evidence="3">3.1.1.-</ecNumber>
    </recommendedName>
</protein>
<keyword evidence="3" id="KW-0732">Signal</keyword>
<dbReference type="Pfam" id="PF00135">
    <property type="entry name" value="COesterase"/>
    <property type="match status" value="1"/>
</dbReference>
<comment type="caution">
    <text evidence="5">The sequence shown here is derived from an EMBL/GenBank/DDBJ whole genome shotgun (WGS) entry which is preliminary data.</text>
</comment>
<organism evidence="5 6">
    <name type="scientific">Talaromyces pinophilus</name>
    <name type="common">Penicillium pinophilum</name>
    <dbReference type="NCBI Taxonomy" id="128442"/>
    <lineage>
        <taxon>Eukaryota</taxon>
        <taxon>Fungi</taxon>
        <taxon>Dikarya</taxon>
        <taxon>Ascomycota</taxon>
        <taxon>Pezizomycotina</taxon>
        <taxon>Eurotiomycetes</taxon>
        <taxon>Eurotiomycetidae</taxon>
        <taxon>Eurotiales</taxon>
        <taxon>Trichocomaceae</taxon>
        <taxon>Talaromyces</taxon>
        <taxon>Talaromyces sect. Talaromyces</taxon>
    </lineage>
</organism>
<name>A0A6V8HE83_TALPI</name>
<dbReference type="InterPro" id="IPR019826">
    <property type="entry name" value="Carboxylesterase_B_AS"/>
</dbReference>
<feature type="signal peptide" evidence="3">
    <location>
        <begin position="1"/>
        <end position="23"/>
    </location>
</feature>
<comment type="similarity">
    <text evidence="1 3">Belongs to the type-B carboxylesterase/lipase family.</text>
</comment>
<dbReference type="PANTHER" id="PTHR43918">
    <property type="entry name" value="ACETYLCHOLINESTERASE"/>
    <property type="match status" value="1"/>
</dbReference>
<keyword evidence="2 3" id="KW-0378">Hydrolase</keyword>
<evidence type="ECO:0000256" key="2">
    <source>
        <dbReference type="ARBA" id="ARBA00022801"/>
    </source>
</evidence>
<dbReference type="Proteomes" id="UP000053095">
    <property type="component" value="Unassembled WGS sequence"/>
</dbReference>
<dbReference type="PANTHER" id="PTHR43918:SF4">
    <property type="entry name" value="CARBOXYLIC ESTER HYDROLASE"/>
    <property type="match status" value="1"/>
</dbReference>
<keyword evidence="6" id="KW-1185">Reference proteome</keyword>
<dbReference type="InterPro" id="IPR002018">
    <property type="entry name" value="CarbesteraseB"/>
</dbReference>
<dbReference type="GO" id="GO:0052689">
    <property type="term" value="F:carboxylic ester hydrolase activity"/>
    <property type="evidence" value="ECO:0007669"/>
    <property type="project" value="TreeGrafter"/>
</dbReference>
<accession>A0A6V8HE83</accession>
<reference evidence="6" key="1">
    <citation type="journal article" date="2015" name="Genome Announc.">
        <title>Draft genome sequence of Talaromyces cellulolyticus strain Y-94, a source of lignocellulosic biomass-degrading enzymes.</title>
        <authorList>
            <person name="Fujii T."/>
            <person name="Koike H."/>
            <person name="Sawayama S."/>
            <person name="Yano S."/>
            <person name="Inoue H."/>
        </authorList>
    </citation>
    <scope>NUCLEOTIDE SEQUENCE [LARGE SCALE GENOMIC DNA]</scope>
    <source>
        <strain evidence="6">Y-94</strain>
    </source>
</reference>
<evidence type="ECO:0000256" key="3">
    <source>
        <dbReference type="RuleBase" id="RU361235"/>
    </source>
</evidence>
<evidence type="ECO:0000259" key="4">
    <source>
        <dbReference type="Pfam" id="PF00135"/>
    </source>
</evidence>
<dbReference type="SUPFAM" id="SSF53474">
    <property type="entry name" value="alpha/beta-Hydrolases"/>
    <property type="match status" value="1"/>
</dbReference>
<dbReference type="Gene3D" id="3.40.50.1820">
    <property type="entry name" value="alpha/beta hydrolase"/>
    <property type="match status" value="1"/>
</dbReference>
<evidence type="ECO:0000256" key="1">
    <source>
        <dbReference type="ARBA" id="ARBA00005964"/>
    </source>
</evidence>
<gene>
    <name evidence="5" type="ORF">TCE0_034f11372</name>
</gene>
<dbReference type="EC" id="3.1.1.-" evidence="3"/>
<feature type="domain" description="Carboxylesterase type B" evidence="4">
    <location>
        <begin position="32"/>
        <end position="535"/>
    </location>
</feature>
<dbReference type="InterPro" id="IPR029058">
    <property type="entry name" value="AB_hydrolase_fold"/>
</dbReference>
<dbReference type="AlphaFoldDB" id="A0A6V8HE83"/>
<proteinExistence type="inferred from homology"/>
<dbReference type="PROSITE" id="PS00122">
    <property type="entry name" value="CARBOXYLESTERASE_B_1"/>
    <property type="match status" value="1"/>
</dbReference>
<evidence type="ECO:0000313" key="6">
    <source>
        <dbReference type="Proteomes" id="UP000053095"/>
    </source>
</evidence>
<dbReference type="InterPro" id="IPR050654">
    <property type="entry name" value="AChE-related_enzymes"/>
</dbReference>
<evidence type="ECO:0000313" key="5">
    <source>
        <dbReference type="EMBL" id="GAM39651.1"/>
    </source>
</evidence>
<feature type="chain" id="PRO_5028509877" description="Carboxylic ester hydrolase" evidence="3">
    <location>
        <begin position="24"/>
        <end position="564"/>
    </location>
</feature>
<dbReference type="EMBL" id="DF933830">
    <property type="protein sequence ID" value="GAM39651.1"/>
    <property type="molecule type" value="Genomic_DNA"/>
</dbReference>
<sequence>MWSFRKWAILAALFAIIPSCASGKGPNKSPTVDVLNGTYYGIHNQHYDQDFFLGVPYAHQPVGDLRLQIPHSLNTSWTGPRNATEYSPSCLGYNQSTGASEACLTLNVVRPSGTKPEDKLPVAVWIYGGGFTSGSSSNQKYNLSFIVDQSVQMGTPMIAVSLNYRLHCWGFMWSQEVKDAGVGNLGFRDQRLALHWIQENIAAFGGDPSMVTIWGESAGANSVGTQLIAYGGRDDHLFRAAISESGAPSTYYRYQSPADWQPYYDAIVEAAGCSPASDTLGCLREVPTSALYDIFNNASIVPVHTLSGLAGPQFVQVIDNDFIQESATLQLQQGKFVQVPYLIGGNADEGTSFAVPGVNTTDDFKKVISNWGLDNATTDILAALYPDIPEIGIPATMTSAPPAGYGAMYKRVAAFQGDVNIHAARRLASQIWRKYNVPAYSYLFDVINNGAGPNVGADHGSEIAYVFNNVDGVGYDESKNPMLGKPKSYTQLSVMMSRMWVSFVTTLNPNLPKGRSHWPVYELENPEIIVFDANVTDLCYVVPDLYRAQGIKYISDNLASLFGH</sequence>